<evidence type="ECO:0000256" key="1">
    <source>
        <dbReference type="SAM" id="MobiDB-lite"/>
    </source>
</evidence>
<name>A0AAW0TRB4_SCYPA</name>
<feature type="region of interest" description="Disordered" evidence="1">
    <location>
        <begin position="18"/>
        <end position="39"/>
    </location>
</feature>
<evidence type="ECO:0000313" key="3">
    <source>
        <dbReference type="Proteomes" id="UP001487740"/>
    </source>
</evidence>
<feature type="compositionally biased region" description="Polar residues" evidence="1">
    <location>
        <begin position="140"/>
        <end position="155"/>
    </location>
</feature>
<reference evidence="2 3" key="1">
    <citation type="submission" date="2023-03" db="EMBL/GenBank/DDBJ databases">
        <title>High-quality genome of Scylla paramamosain provides insights in environmental adaptation.</title>
        <authorList>
            <person name="Zhang L."/>
        </authorList>
    </citation>
    <scope>NUCLEOTIDE SEQUENCE [LARGE SCALE GENOMIC DNA]</scope>
    <source>
        <strain evidence="2">LZ_2023a</strain>
        <tissue evidence="2">Muscle</tissue>
    </source>
</reference>
<protein>
    <submittedName>
        <fullName evidence="2">Uncharacterized protein</fullName>
    </submittedName>
</protein>
<feature type="compositionally biased region" description="Basic residues" evidence="1">
    <location>
        <begin position="125"/>
        <end position="139"/>
    </location>
</feature>
<keyword evidence="3" id="KW-1185">Reference proteome</keyword>
<dbReference type="AlphaFoldDB" id="A0AAW0TRB4"/>
<organism evidence="2 3">
    <name type="scientific">Scylla paramamosain</name>
    <name type="common">Mud crab</name>
    <dbReference type="NCBI Taxonomy" id="85552"/>
    <lineage>
        <taxon>Eukaryota</taxon>
        <taxon>Metazoa</taxon>
        <taxon>Ecdysozoa</taxon>
        <taxon>Arthropoda</taxon>
        <taxon>Crustacea</taxon>
        <taxon>Multicrustacea</taxon>
        <taxon>Malacostraca</taxon>
        <taxon>Eumalacostraca</taxon>
        <taxon>Eucarida</taxon>
        <taxon>Decapoda</taxon>
        <taxon>Pleocyemata</taxon>
        <taxon>Brachyura</taxon>
        <taxon>Eubrachyura</taxon>
        <taxon>Portunoidea</taxon>
        <taxon>Portunidae</taxon>
        <taxon>Portuninae</taxon>
        <taxon>Scylla</taxon>
    </lineage>
</organism>
<dbReference type="EMBL" id="JARAKH010000027">
    <property type="protein sequence ID" value="KAK8389846.1"/>
    <property type="molecule type" value="Genomic_DNA"/>
</dbReference>
<sequence length="224" mass="24449">MASPLAPFSPFFIRSVPASPSLPSPSRRPPPTTHNGPRHRIRTAHCFLVSSLPASVLSLLTKPVRGAGSTLHDMHQNNIHLRGGAAADVMRTITSTTTTTTSTASSTSSLKATTSTTRPASRHTTPARRHTASHLRIQKTSRLSENIQDNHTFKSYTPHPSPPPPGSSRPAWESFLRVLSQHSCSLLRPPAEEELQNLNDVMQVCVTLRRCVVHEPVPPRILAH</sequence>
<dbReference type="Proteomes" id="UP001487740">
    <property type="component" value="Unassembled WGS sequence"/>
</dbReference>
<proteinExistence type="predicted"/>
<gene>
    <name evidence="2" type="ORF">O3P69_009088</name>
</gene>
<evidence type="ECO:0000313" key="2">
    <source>
        <dbReference type="EMBL" id="KAK8389846.1"/>
    </source>
</evidence>
<feature type="compositionally biased region" description="Pro residues" evidence="1">
    <location>
        <begin position="20"/>
        <end position="32"/>
    </location>
</feature>
<accession>A0AAW0TRB4</accession>
<feature type="compositionally biased region" description="Low complexity" evidence="1">
    <location>
        <begin position="96"/>
        <end position="117"/>
    </location>
</feature>
<comment type="caution">
    <text evidence="2">The sequence shown here is derived from an EMBL/GenBank/DDBJ whole genome shotgun (WGS) entry which is preliminary data.</text>
</comment>
<feature type="region of interest" description="Disordered" evidence="1">
    <location>
        <begin position="96"/>
        <end position="171"/>
    </location>
</feature>